<evidence type="ECO:0000313" key="1">
    <source>
        <dbReference type="EMBL" id="SEJ02475.1"/>
    </source>
</evidence>
<proteinExistence type="predicted"/>
<organism evidence="1 2">
    <name type="scientific">Micromonospora phaseoli</name>
    <dbReference type="NCBI Taxonomy" id="1144548"/>
    <lineage>
        <taxon>Bacteria</taxon>
        <taxon>Bacillati</taxon>
        <taxon>Actinomycetota</taxon>
        <taxon>Actinomycetes</taxon>
        <taxon>Micromonosporales</taxon>
        <taxon>Micromonosporaceae</taxon>
        <taxon>Micromonospora</taxon>
    </lineage>
</organism>
<evidence type="ECO:0000313" key="2">
    <source>
        <dbReference type="Proteomes" id="UP000198707"/>
    </source>
</evidence>
<reference evidence="2" key="1">
    <citation type="submission" date="2016-10" db="EMBL/GenBank/DDBJ databases">
        <authorList>
            <person name="Varghese N."/>
            <person name="Submissions S."/>
        </authorList>
    </citation>
    <scope>NUCLEOTIDE SEQUENCE [LARGE SCALE GENOMIC DNA]</scope>
    <source>
        <strain evidence="2">CGMCC 4.7038</strain>
    </source>
</reference>
<sequence length="48" mass="5449">MPERLSEMRRRPLGQIPVDRATDIVRKVMRHRDTTSGAVEVARFGSVA</sequence>
<keyword evidence="2" id="KW-1185">Reference proteome</keyword>
<accession>A0A1H6VQZ6</accession>
<dbReference type="AlphaFoldDB" id="A0A1H6VQZ6"/>
<protein>
    <submittedName>
        <fullName evidence="1">Uncharacterized protein</fullName>
    </submittedName>
</protein>
<gene>
    <name evidence="1" type="ORF">SAMN05443287_102640</name>
</gene>
<dbReference type="EMBL" id="FNYV01000002">
    <property type="protein sequence ID" value="SEJ02475.1"/>
    <property type="molecule type" value="Genomic_DNA"/>
</dbReference>
<dbReference type="Proteomes" id="UP000198707">
    <property type="component" value="Unassembled WGS sequence"/>
</dbReference>
<dbReference type="STRING" id="1144548.SAMN05443287_102640"/>
<name>A0A1H6VQZ6_9ACTN</name>